<sequence length="717" mass="83238">MNQNDDQNQRPIQTNLTSNNNSNNYNNVTNQNQPFQPFIQPQQQPQTIVHVRDRLFHALFYRIAILYARKFSKAFRRILEFFLLLLAIGSFALLSYLHVIFNRNPINCLASIQDNWPKDGILRVEIVHNASKLYILSTDEPNYETYSLKDSYEKEYSNSMLDVFSSYLTTNENDVDSRTSIKHKNKSLIFENRYQNNSACFLFNPFYSSCSFFQNNLSMIVFETNQSKDFQKENSTFNNFSTKTNENNEKILPKVNLEVSKKEIPKSTIETISPAYRFLKDAFNELQLFSKVFEDNYIIEYSLEYGFLRLSPATRQKLNITVMLVTLDPNRDECFGSGFNKFVLDEFLGYNEILMLSIKTIAEKEKNKGYVRNAVTGEHFRFVSSWMARSSYVAALLIMILFTISISILLRYSHHQIFIFIVDLLQMIELNVSMAFPAAPLLTVILALIGMEAIMSEFFNDATTAFYIILVVWVADQYDAVCCHSTISKRHWLRFFFLYHFAFYAYHYRFNGQYSGLALVCSWLFIQHSMIYFFHHYELPMIIQQAQIQQIVFETQNNNQQANSSQPDESNDRSNNDDSNNQGGTNPNIASQQNQTNNNENFAENSTSSNDTNQNGQVDTNQSNNLQNSLELDSSNLKTVTLKSKVSCLSKLDLYQKYSKKWNLTDNSERFNILEKRTSFFKVLNFKSQDIILLNSLISKSLLKRNINSVNSLQVAV</sequence>
<dbReference type="OrthoDB" id="6779347at2759"/>
<feature type="compositionally biased region" description="Low complexity" evidence="1">
    <location>
        <begin position="590"/>
        <end position="610"/>
    </location>
</feature>
<comment type="caution">
    <text evidence="3">The sequence shown here is derived from an EMBL/GenBank/DDBJ whole genome shotgun (WGS) entry which is preliminary data.</text>
</comment>
<dbReference type="PANTHER" id="PTHR21650:SF4">
    <property type="entry name" value="MEMBRALIN"/>
    <property type="match status" value="1"/>
</dbReference>
<feature type="compositionally biased region" description="Low complexity" evidence="1">
    <location>
        <begin position="13"/>
        <end position="37"/>
    </location>
</feature>
<evidence type="ECO:0000256" key="1">
    <source>
        <dbReference type="SAM" id="MobiDB-lite"/>
    </source>
</evidence>
<feature type="region of interest" description="Disordered" evidence="1">
    <location>
        <begin position="558"/>
        <end position="624"/>
    </location>
</feature>
<keyword evidence="4" id="KW-1185">Reference proteome</keyword>
<feature type="transmembrane region" description="Helical" evidence="2">
    <location>
        <begin position="78"/>
        <end position="101"/>
    </location>
</feature>
<feature type="transmembrane region" description="Helical" evidence="2">
    <location>
        <begin position="492"/>
        <end position="508"/>
    </location>
</feature>
<feature type="compositionally biased region" description="Polar residues" evidence="1">
    <location>
        <begin position="611"/>
        <end position="620"/>
    </location>
</feature>
<proteinExistence type="predicted"/>
<evidence type="ECO:0008006" key="5">
    <source>
        <dbReference type="Google" id="ProtNLM"/>
    </source>
</evidence>
<accession>A0A813M1X1</accession>
<dbReference type="EMBL" id="CAJNOC010000017">
    <property type="protein sequence ID" value="CAF0706416.1"/>
    <property type="molecule type" value="Genomic_DNA"/>
</dbReference>
<dbReference type="InterPro" id="IPR019144">
    <property type="entry name" value="Membralin"/>
</dbReference>
<gene>
    <name evidence="3" type="ORF">OXX778_LOCUS363</name>
</gene>
<dbReference type="AlphaFoldDB" id="A0A813M1X1"/>
<protein>
    <recommendedName>
        <fullName evidence="5">Membralin</fullName>
    </recommendedName>
</protein>
<dbReference type="GO" id="GO:0005783">
    <property type="term" value="C:endoplasmic reticulum"/>
    <property type="evidence" value="ECO:0007669"/>
    <property type="project" value="TreeGrafter"/>
</dbReference>
<evidence type="ECO:0000313" key="3">
    <source>
        <dbReference type="EMBL" id="CAF0706416.1"/>
    </source>
</evidence>
<keyword evidence="2" id="KW-0472">Membrane</keyword>
<name>A0A813M1X1_9BILA</name>
<dbReference type="Pfam" id="PF09746">
    <property type="entry name" value="Membralin"/>
    <property type="match status" value="1"/>
</dbReference>
<evidence type="ECO:0000256" key="2">
    <source>
        <dbReference type="SAM" id="Phobius"/>
    </source>
</evidence>
<evidence type="ECO:0000313" key="4">
    <source>
        <dbReference type="Proteomes" id="UP000663879"/>
    </source>
</evidence>
<organism evidence="3 4">
    <name type="scientific">Brachionus calyciflorus</name>
    <dbReference type="NCBI Taxonomy" id="104777"/>
    <lineage>
        <taxon>Eukaryota</taxon>
        <taxon>Metazoa</taxon>
        <taxon>Spiralia</taxon>
        <taxon>Gnathifera</taxon>
        <taxon>Rotifera</taxon>
        <taxon>Eurotatoria</taxon>
        <taxon>Monogononta</taxon>
        <taxon>Pseudotrocha</taxon>
        <taxon>Ploima</taxon>
        <taxon>Brachionidae</taxon>
        <taxon>Brachionus</taxon>
    </lineage>
</organism>
<dbReference type="GO" id="GO:1904294">
    <property type="term" value="P:positive regulation of ERAD pathway"/>
    <property type="evidence" value="ECO:0007669"/>
    <property type="project" value="TreeGrafter"/>
</dbReference>
<feature type="compositionally biased region" description="Polar residues" evidence="1">
    <location>
        <begin position="1"/>
        <end position="12"/>
    </location>
</feature>
<keyword evidence="2" id="KW-0812">Transmembrane</keyword>
<feature type="transmembrane region" description="Helical" evidence="2">
    <location>
        <begin position="430"/>
        <end position="450"/>
    </location>
</feature>
<dbReference type="GO" id="GO:0034976">
    <property type="term" value="P:response to endoplasmic reticulum stress"/>
    <property type="evidence" value="ECO:0007669"/>
    <property type="project" value="TreeGrafter"/>
</dbReference>
<reference evidence="3" key="1">
    <citation type="submission" date="2021-02" db="EMBL/GenBank/DDBJ databases">
        <authorList>
            <person name="Nowell W R."/>
        </authorList>
    </citation>
    <scope>NUCLEOTIDE SEQUENCE</scope>
    <source>
        <strain evidence="3">Ploen Becks lab</strain>
    </source>
</reference>
<dbReference type="PANTHER" id="PTHR21650">
    <property type="entry name" value="MEMBRALIN/KINETOCHORE PROTEIN NUF2"/>
    <property type="match status" value="1"/>
</dbReference>
<dbReference type="Proteomes" id="UP000663879">
    <property type="component" value="Unassembled WGS sequence"/>
</dbReference>
<keyword evidence="2" id="KW-1133">Transmembrane helix</keyword>
<feature type="transmembrane region" description="Helical" evidence="2">
    <location>
        <begin position="391"/>
        <end position="410"/>
    </location>
</feature>
<feature type="transmembrane region" description="Helical" evidence="2">
    <location>
        <begin position="514"/>
        <end position="534"/>
    </location>
</feature>
<feature type="region of interest" description="Disordered" evidence="1">
    <location>
        <begin position="1"/>
        <end position="37"/>
    </location>
</feature>